<keyword evidence="1" id="KW-0472">Membrane</keyword>
<evidence type="ECO:0000256" key="1">
    <source>
        <dbReference type="SAM" id="Phobius"/>
    </source>
</evidence>
<dbReference type="AlphaFoldDB" id="A0A7W9S0K2"/>
<organism evidence="2 3">
    <name type="scientific">Aquamicrobium lusatiense</name>
    <dbReference type="NCBI Taxonomy" id="89772"/>
    <lineage>
        <taxon>Bacteria</taxon>
        <taxon>Pseudomonadati</taxon>
        <taxon>Pseudomonadota</taxon>
        <taxon>Alphaproteobacteria</taxon>
        <taxon>Hyphomicrobiales</taxon>
        <taxon>Phyllobacteriaceae</taxon>
        <taxon>Aquamicrobium</taxon>
    </lineage>
</organism>
<dbReference type="RefSeq" id="WP_183827409.1">
    <property type="nucleotide sequence ID" value="NZ_JACHEU010000001.1"/>
</dbReference>
<sequence>MITIARAYILASAALGAWAAVKVGPLLVGSPAALAGITSVFSILAGVLVAVISIIGDPSMLLTGNWRLGHEHAKDIQVRIGNYAHLVFVYVINLILVLACTVIQENKIACHDWPFSILAGVTVFALLMSLPLPYSLMSIQKERMEEEIKRRKTTPTSQ</sequence>
<evidence type="ECO:0008006" key="4">
    <source>
        <dbReference type="Google" id="ProtNLM"/>
    </source>
</evidence>
<keyword evidence="3" id="KW-1185">Reference proteome</keyword>
<reference evidence="2 3" key="1">
    <citation type="submission" date="2020-08" db="EMBL/GenBank/DDBJ databases">
        <title>Genomic Encyclopedia of Type Strains, Phase IV (KMG-IV): sequencing the most valuable type-strain genomes for metagenomic binning, comparative biology and taxonomic classification.</title>
        <authorList>
            <person name="Goeker M."/>
        </authorList>
    </citation>
    <scope>NUCLEOTIDE SEQUENCE [LARGE SCALE GENOMIC DNA]</scope>
    <source>
        <strain evidence="2 3">DSM 11099</strain>
    </source>
</reference>
<dbReference type="Proteomes" id="UP000533306">
    <property type="component" value="Unassembled WGS sequence"/>
</dbReference>
<accession>A0A7W9S0K2</accession>
<feature type="transmembrane region" description="Helical" evidence="1">
    <location>
        <begin position="116"/>
        <end position="134"/>
    </location>
</feature>
<keyword evidence="1" id="KW-0812">Transmembrane</keyword>
<evidence type="ECO:0000313" key="2">
    <source>
        <dbReference type="EMBL" id="MBB6011892.1"/>
    </source>
</evidence>
<comment type="caution">
    <text evidence="2">The sequence shown here is derived from an EMBL/GenBank/DDBJ whole genome shotgun (WGS) entry which is preliminary data.</text>
</comment>
<gene>
    <name evidence="2" type="ORF">HNR59_001237</name>
</gene>
<proteinExistence type="predicted"/>
<feature type="transmembrane region" description="Helical" evidence="1">
    <location>
        <begin position="35"/>
        <end position="62"/>
    </location>
</feature>
<keyword evidence="1" id="KW-1133">Transmembrane helix</keyword>
<protein>
    <recommendedName>
        <fullName evidence="4">Transmembrane protein</fullName>
    </recommendedName>
</protein>
<feature type="transmembrane region" description="Helical" evidence="1">
    <location>
        <begin position="83"/>
        <end position="104"/>
    </location>
</feature>
<name>A0A7W9S0K2_9HYPH</name>
<evidence type="ECO:0000313" key="3">
    <source>
        <dbReference type="Proteomes" id="UP000533306"/>
    </source>
</evidence>
<dbReference type="EMBL" id="JACHEU010000001">
    <property type="protein sequence ID" value="MBB6011892.1"/>
    <property type="molecule type" value="Genomic_DNA"/>
</dbReference>